<sequence>MHASLKVRVMSHKRHTSEAASWDNSDDSATDAFQGLPVLSMSRPPTTQEVKVDAILFSSGHRSVRARRGEGRNALTIQVVLFLRLRFPFLRARSCPAAKRAKPVRQLPGLGRRRGLSPLCNGELNVGGEKTSNPRYRPCSELVGLGKTGRLAARLPVAGNCQTCTSEATAHQPLLVQHRT</sequence>
<name>A0AAI9Z1I1_9PEZI</name>
<dbReference type="GeneID" id="85337678"/>
<evidence type="ECO:0000313" key="3">
    <source>
        <dbReference type="Proteomes" id="UP001240678"/>
    </source>
</evidence>
<gene>
    <name evidence="2" type="ORF">CCOS01_05957</name>
</gene>
<comment type="caution">
    <text evidence="2">The sequence shown here is derived from an EMBL/GenBank/DDBJ whole genome shotgun (WGS) entry which is preliminary data.</text>
</comment>
<reference evidence="2 3" key="1">
    <citation type="submission" date="2016-10" db="EMBL/GenBank/DDBJ databases">
        <title>The genome sequence of Colletotrichum fioriniae PJ7.</title>
        <authorList>
            <person name="Baroncelli R."/>
        </authorList>
    </citation>
    <scope>NUCLEOTIDE SEQUENCE [LARGE SCALE GENOMIC DNA]</scope>
    <source>
        <strain evidence="2 3">IMI 309622</strain>
    </source>
</reference>
<accession>A0AAI9Z1I1</accession>
<evidence type="ECO:0000313" key="2">
    <source>
        <dbReference type="EMBL" id="KAK1530854.1"/>
    </source>
</evidence>
<dbReference type="EMBL" id="MOOE01000005">
    <property type="protein sequence ID" value="KAK1530854.1"/>
    <property type="molecule type" value="Genomic_DNA"/>
</dbReference>
<dbReference type="RefSeq" id="XP_060315903.1">
    <property type="nucleotide sequence ID" value="XM_060454131.1"/>
</dbReference>
<dbReference type="Proteomes" id="UP001240678">
    <property type="component" value="Unassembled WGS sequence"/>
</dbReference>
<organism evidence="2 3">
    <name type="scientific">Colletotrichum costaricense</name>
    <dbReference type="NCBI Taxonomy" id="1209916"/>
    <lineage>
        <taxon>Eukaryota</taxon>
        <taxon>Fungi</taxon>
        <taxon>Dikarya</taxon>
        <taxon>Ascomycota</taxon>
        <taxon>Pezizomycotina</taxon>
        <taxon>Sordariomycetes</taxon>
        <taxon>Hypocreomycetidae</taxon>
        <taxon>Glomerellales</taxon>
        <taxon>Glomerellaceae</taxon>
        <taxon>Colletotrichum</taxon>
        <taxon>Colletotrichum acutatum species complex</taxon>
    </lineage>
</organism>
<evidence type="ECO:0000256" key="1">
    <source>
        <dbReference type="SAM" id="MobiDB-lite"/>
    </source>
</evidence>
<dbReference type="AlphaFoldDB" id="A0AAI9Z1I1"/>
<keyword evidence="3" id="KW-1185">Reference proteome</keyword>
<feature type="region of interest" description="Disordered" evidence="1">
    <location>
        <begin position="1"/>
        <end position="27"/>
    </location>
</feature>
<proteinExistence type="predicted"/>
<protein>
    <submittedName>
        <fullName evidence="2">Uncharacterized protein</fullName>
    </submittedName>
</protein>